<dbReference type="OMA" id="FNLMIKV"/>
<evidence type="ECO:0000256" key="2">
    <source>
        <dbReference type="ARBA" id="ARBA00022737"/>
    </source>
</evidence>
<feature type="repeat" description="PPR" evidence="3">
    <location>
        <begin position="284"/>
        <end position="318"/>
    </location>
</feature>
<dbReference type="PANTHER" id="PTHR47939:SF3">
    <property type="entry name" value="REPEAT-CONTAINING PROTEIN, PUTATIVE-RELATED"/>
    <property type="match status" value="1"/>
</dbReference>
<dbReference type="PANTHER" id="PTHR47939">
    <property type="entry name" value="MEMBRANE-ASSOCIATED SALT-INDUCIBLE PROTEIN-LIKE"/>
    <property type="match status" value="1"/>
</dbReference>
<keyword evidence="5" id="KW-1185">Reference proteome</keyword>
<dbReference type="EMBL" id="PDCK01000043">
    <property type="protein sequence ID" value="PRQ33464.1"/>
    <property type="molecule type" value="Genomic_DNA"/>
</dbReference>
<accession>A0A2P6QH14</accession>
<dbReference type="InterPro" id="IPR050667">
    <property type="entry name" value="PPR-containing_protein"/>
</dbReference>
<feature type="repeat" description="PPR" evidence="3">
    <location>
        <begin position="319"/>
        <end position="353"/>
    </location>
</feature>
<evidence type="ECO:0000256" key="3">
    <source>
        <dbReference type="PROSITE-ProRule" id="PRU00708"/>
    </source>
</evidence>
<comment type="caution">
    <text evidence="4">The sequence shown here is derived from an EMBL/GenBank/DDBJ whole genome shotgun (WGS) entry which is preliminary data.</text>
</comment>
<dbReference type="Pfam" id="PF12854">
    <property type="entry name" value="PPR_1"/>
    <property type="match status" value="1"/>
</dbReference>
<dbReference type="Gramene" id="PRQ33464">
    <property type="protein sequence ID" value="PRQ33464"/>
    <property type="gene ID" value="RchiOBHm_Chr5g0057911"/>
</dbReference>
<dbReference type="OrthoDB" id="185373at2759"/>
<evidence type="ECO:0000313" key="4">
    <source>
        <dbReference type="EMBL" id="PRQ33464.1"/>
    </source>
</evidence>
<dbReference type="Proteomes" id="UP000238479">
    <property type="component" value="Chromosome 5"/>
</dbReference>
<name>A0A2P6QH14_ROSCH</name>
<dbReference type="NCBIfam" id="TIGR00756">
    <property type="entry name" value="PPR"/>
    <property type="match status" value="4"/>
</dbReference>
<proteinExistence type="inferred from homology"/>
<keyword evidence="2" id="KW-0677">Repeat</keyword>
<evidence type="ECO:0000313" key="5">
    <source>
        <dbReference type="Proteomes" id="UP000238479"/>
    </source>
</evidence>
<dbReference type="PROSITE" id="PS51375">
    <property type="entry name" value="PPR"/>
    <property type="match status" value="4"/>
</dbReference>
<dbReference type="Pfam" id="PF13041">
    <property type="entry name" value="PPR_2"/>
    <property type="match status" value="2"/>
</dbReference>
<evidence type="ECO:0000256" key="1">
    <source>
        <dbReference type="ARBA" id="ARBA00007626"/>
    </source>
</evidence>
<organism evidence="4 5">
    <name type="scientific">Rosa chinensis</name>
    <name type="common">China rose</name>
    <dbReference type="NCBI Taxonomy" id="74649"/>
    <lineage>
        <taxon>Eukaryota</taxon>
        <taxon>Viridiplantae</taxon>
        <taxon>Streptophyta</taxon>
        <taxon>Embryophyta</taxon>
        <taxon>Tracheophyta</taxon>
        <taxon>Spermatophyta</taxon>
        <taxon>Magnoliopsida</taxon>
        <taxon>eudicotyledons</taxon>
        <taxon>Gunneridae</taxon>
        <taxon>Pentapetalae</taxon>
        <taxon>rosids</taxon>
        <taxon>fabids</taxon>
        <taxon>Rosales</taxon>
        <taxon>Rosaceae</taxon>
        <taxon>Rosoideae</taxon>
        <taxon>Rosoideae incertae sedis</taxon>
        <taxon>Rosa</taxon>
    </lineage>
</organism>
<sequence>MSFHNVLRTLKTVKVRTQVPFQEFCELISAIPSPSAAPKPLNPTTISLLSKLNPNSLHLILSEPTLSASKCLVFFNFLLKNQSFISFKLDLQAHLTLICRLIRARKITLAEQVFKSISVDQNSRYPFRAIASCVEVCCLEPVVEAKLFNLMLKVYSDIKNFDGGLETFDYIKSIGIRIDERTYNFFSVAMNRAGEVEKGIDFLYRLLYSGTGVSVYCLTAVVEGMCRNGEITRSRELVQEMASRGIKPNIITFNIMVEACAKRWNFSELDLILPLMEKEGVAFDVKTYEFLIDGFTSSGKVEEAERLVGEMHDKGLKVKTHVYNLIINSYCRKGFLEGALSLFSKMAERSIFQNADTYWFLINGICKVGEMGLAMQYVNEMQNKGFELDNLDCNILADGFRSKGMANELFELQALMEKKSSKANGFKQKKNGYDLTRKQPAVHNN</sequence>
<protein>
    <submittedName>
        <fullName evidence="4">Putative pentatricopeptide</fullName>
    </submittedName>
</protein>
<dbReference type="Gene3D" id="1.25.40.10">
    <property type="entry name" value="Tetratricopeptide repeat domain"/>
    <property type="match status" value="2"/>
</dbReference>
<dbReference type="InterPro" id="IPR011990">
    <property type="entry name" value="TPR-like_helical_dom_sf"/>
</dbReference>
<dbReference type="InterPro" id="IPR002885">
    <property type="entry name" value="PPR_rpt"/>
</dbReference>
<dbReference type="AlphaFoldDB" id="A0A2P6QH14"/>
<gene>
    <name evidence="4" type="ORF">RchiOBHm_Chr5g0057911</name>
</gene>
<feature type="repeat" description="PPR" evidence="3">
    <location>
        <begin position="214"/>
        <end position="248"/>
    </location>
</feature>
<comment type="similarity">
    <text evidence="1">Belongs to the PPR family. P subfamily.</text>
</comment>
<reference evidence="4 5" key="1">
    <citation type="journal article" date="2018" name="Nat. Genet.">
        <title>The Rosa genome provides new insights in the design of modern roses.</title>
        <authorList>
            <person name="Bendahmane M."/>
        </authorList>
    </citation>
    <scope>NUCLEOTIDE SEQUENCE [LARGE SCALE GENOMIC DNA]</scope>
    <source>
        <strain evidence="5">cv. Old Blush</strain>
    </source>
</reference>
<feature type="repeat" description="PPR" evidence="3">
    <location>
        <begin position="354"/>
        <end position="388"/>
    </location>
</feature>